<protein>
    <submittedName>
        <fullName evidence="4">Class II aldolase/adducin family protein</fullName>
    </submittedName>
</protein>
<evidence type="ECO:0000256" key="1">
    <source>
        <dbReference type="ARBA" id="ARBA00022723"/>
    </source>
</evidence>
<evidence type="ECO:0000313" key="5">
    <source>
        <dbReference type="Proteomes" id="UP000728647"/>
    </source>
</evidence>
<keyword evidence="1" id="KW-0479">Metal-binding</keyword>
<dbReference type="InterPro" id="IPR001303">
    <property type="entry name" value="Aldolase_II/adducin_N"/>
</dbReference>
<organism evidence="4 5">
    <name type="scientific">Haloterrigena gelatinilytica</name>
    <dbReference type="NCBI Taxonomy" id="2741724"/>
    <lineage>
        <taxon>Archaea</taxon>
        <taxon>Methanobacteriati</taxon>
        <taxon>Methanobacteriota</taxon>
        <taxon>Stenosarchaea group</taxon>
        <taxon>Halobacteria</taxon>
        <taxon>Halobacteriales</taxon>
        <taxon>Natrialbaceae</taxon>
        <taxon>Haloterrigena</taxon>
    </lineage>
</organism>
<dbReference type="EMBL" id="JABURA010000002">
    <property type="protein sequence ID" value="NUB93446.1"/>
    <property type="molecule type" value="Genomic_DNA"/>
</dbReference>
<dbReference type="SUPFAM" id="SSF53639">
    <property type="entry name" value="AraD/HMP-PK domain-like"/>
    <property type="match status" value="1"/>
</dbReference>
<dbReference type="PANTHER" id="PTHR22789:SF0">
    <property type="entry name" value="3-OXO-TETRONATE 4-PHOSPHATE DECARBOXYLASE-RELATED"/>
    <property type="match status" value="1"/>
</dbReference>
<dbReference type="GO" id="GO:0016832">
    <property type="term" value="F:aldehyde-lyase activity"/>
    <property type="evidence" value="ECO:0007669"/>
    <property type="project" value="TreeGrafter"/>
</dbReference>
<gene>
    <name evidence="4" type="ORF">HT576_20825</name>
</gene>
<dbReference type="Proteomes" id="UP000728647">
    <property type="component" value="Unassembled WGS sequence"/>
</dbReference>
<evidence type="ECO:0000313" key="4">
    <source>
        <dbReference type="EMBL" id="NUB93446.1"/>
    </source>
</evidence>
<evidence type="ECO:0000256" key="2">
    <source>
        <dbReference type="ARBA" id="ARBA00023239"/>
    </source>
</evidence>
<proteinExistence type="predicted"/>
<dbReference type="RefSeq" id="WP_174703109.1">
    <property type="nucleotide sequence ID" value="NZ_JABURA010000002.1"/>
</dbReference>
<dbReference type="UniPathway" id="UPA00071"/>
<dbReference type="PANTHER" id="PTHR22789">
    <property type="entry name" value="FUCULOSE PHOSPHATE ALDOLASE"/>
    <property type="match status" value="1"/>
</dbReference>
<dbReference type="Gene3D" id="3.40.225.10">
    <property type="entry name" value="Class II aldolase/adducin N-terminal domain"/>
    <property type="match status" value="1"/>
</dbReference>
<keyword evidence="2" id="KW-0456">Lyase</keyword>
<comment type="caution">
    <text evidence="4">The sequence shown here is derived from an EMBL/GenBank/DDBJ whole genome shotgun (WGS) entry which is preliminary data.</text>
</comment>
<name>A0A8J8KHE6_9EURY</name>
<dbReference type="InterPro" id="IPR036409">
    <property type="entry name" value="Aldolase_II/adducin_N_sf"/>
</dbReference>
<dbReference type="InterPro" id="IPR050197">
    <property type="entry name" value="Aldolase_class_II_sugar_metab"/>
</dbReference>
<dbReference type="GO" id="GO:0005829">
    <property type="term" value="C:cytosol"/>
    <property type="evidence" value="ECO:0007669"/>
    <property type="project" value="TreeGrafter"/>
</dbReference>
<evidence type="ECO:0000259" key="3">
    <source>
        <dbReference type="SMART" id="SM01007"/>
    </source>
</evidence>
<dbReference type="Pfam" id="PF00596">
    <property type="entry name" value="Aldolase_II"/>
    <property type="match status" value="1"/>
</dbReference>
<feature type="domain" description="Class II aldolase/adducin N-terminal" evidence="3">
    <location>
        <begin position="12"/>
        <end position="187"/>
    </location>
</feature>
<dbReference type="SMART" id="SM01007">
    <property type="entry name" value="Aldolase_II"/>
    <property type="match status" value="1"/>
</dbReference>
<dbReference type="OrthoDB" id="18709at2157"/>
<dbReference type="GO" id="GO:0046872">
    <property type="term" value="F:metal ion binding"/>
    <property type="evidence" value="ECO:0007669"/>
    <property type="project" value="UniProtKB-KW"/>
</dbReference>
<sequence>MVSGDTSTTAKREVVEKGVEILEEGLTQRTSGNVSVRIDDDYVAISPSGVPYREIAIDDVPVVNMNGEVVDDGREPSSETPMHLAAYRNRDDIDAIVHTHSPYATTFAALGRPIDPAHYLIAFAGKSIEAAEYATNGTPELGENAVAALGDRNAVLLRNHGVLAVGPTLDDAHNVASRVEYCARIQYQAEQLGEPELVDDAELDDLIEYFQEYD</sequence>
<reference evidence="4" key="1">
    <citation type="submission" date="2020-06" db="EMBL/GenBank/DDBJ databases">
        <title>Haloterrigena sp. nov., an extremely halophilic archaeon isolated from a saline sediment.</title>
        <authorList>
            <person name="Liu B.-B."/>
        </authorList>
    </citation>
    <scope>NUCLEOTIDE SEQUENCE</scope>
    <source>
        <strain evidence="4">SYSU A121-1</strain>
    </source>
</reference>
<dbReference type="GO" id="GO:0019323">
    <property type="term" value="P:pentose catabolic process"/>
    <property type="evidence" value="ECO:0007669"/>
    <property type="project" value="TreeGrafter"/>
</dbReference>
<dbReference type="AlphaFoldDB" id="A0A8J8KHE6"/>
<accession>A0A8J8KHE6</accession>